<reference evidence="6 7" key="1">
    <citation type="submission" date="2016-11" db="EMBL/GenBank/DDBJ databases">
        <authorList>
            <person name="Jaros S."/>
            <person name="Januszkiewicz K."/>
            <person name="Wedrychowicz H."/>
        </authorList>
    </citation>
    <scope>NUCLEOTIDE SEQUENCE [LARGE SCALE GENOMIC DNA]</scope>
</reference>
<feature type="transmembrane region" description="Helical" evidence="4">
    <location>
        <begin position="114"/>
        <end position="139"/>
    </location>
</feature>
<dbReference type="GO" id="GO:0016020">
    <property type="term" value="C:membrane"/>
    <property type="evidence" value="ECO:0007669"/>
    <property type="project" value="UniProtKB-SubCell"/>
</dbReference>
<protein>
    <submittedName>
        <fullName evidence="6">BQ5605_C002g01042 protein</fullName>
    </submittedName>
</protein>
<evidence type="ECO:0000256" key="1">
    <source>
        <dbReference type="ARBA" id="ARBA00004141"/>
    </source>
</evidence>
<feature type="transmembrane region" description="Helical" evidence="4">
    <location>
        <begin position="254"/>
        <end position="273"/>
    </location>
</feature>
<feature type="transmembrane region" description="Helical" evidence="4">
    <location>
        <begin position="466"/>
        <end position="492"/>
    </location>
</feature>
<feature type="region of interest" description="Disordered" evidence="3">
    <location>
        <begin position="81"/>
        <end position="103"/>
    </location>
</feature>
<keyword evidence="7" id="KW-1185">Reference proteome</keyword>
<organism evidence="6 7">
    <name type="scientific">Microbotryum silenes-dioicae</name>
    <dbReference type="NCBI Taxonomy" id="796604"/>
    <lineage>
        <taxon>Eukaryota</taxon>
        <taxon>Fungi</taxon>
        <taxon>Dikarya</taxon>
        <taxon>Basidiomycota</taxon>
        <taxon>Pucciniomycotina</taxon>
        <taxon>Microbotryomycetes</taxon>
        <taxon>Microbotryales</taxon>
        <taxon>Microbotryaceae</taxon>
        <taxon>Microbotryum</taxon>
    </lineage>
</organism>
<gene>
    <name evidence="6" type="primary">BQ5605_C002g01042</name>
    <name evidence="6" type="ORF">BQ5605_C002G01042</name>
</gene>
<keyword evidence="4" id="KW-0472">Membrane</keyword>
<dbReference type="InterPro" id="IPR036259">
    <property type="entry name" value="MFS_trans_sf"/>
</dbReference>
<dbReference type="PANTHER" id="PTHR11360:SF287">
    <property type="entry name" value="MFS MONOCARBOXYLATE TRANSPORTER"/>
    <property type="match status" value="1"/>
</dbReference>
<feature type="compositionally biased region" description="Basic and acidic residues" evidence="3">
    <location>
        <begin position="30"/>
        <end position="47"/>
    </location>
</feature>
<feature type="transmembrane region" description="Helical" evidence="4">
    <location>
        <begin position="431"/>
        <end position="454"/>
    </location>
</feature>
<comment type="similarity">
    <text evidence="2">Belongs to the major facilitator superfamily. Monocarboxylate porter (TC 2.A.1.13) family.</text>
</comment>
<evidence type="ECO:0000256" key="2">
    <source>
        <dbReference type="ARBA" id="ARBA00006727"/>
    </source>
</evidence>
<dbReference type="Proteomes" id="UP000249464">
    <property type="component" value="Unassembled WGS sequence"/>
</dbReference>
<sequence length="535" mass="57590">MKTRSSEIDKVTQEAVDSTELQSWPPSPEIEARADDHDLDRDDEITSKKRSSGLHTPSTPEDVTPSPMELESMDLSQHHFSTSTTTLGLQRQSAAPSSLGQLPEADRSPEAYRFLFVAFIVETVIWGLPSAYGVFLSYYMEEGVHGSTVGAKLLPLVGACASGTMYLLGEDFLWDDYPKGPPVALLLNPYPSFRILAIRIGCCILVLALLLSSFAKTAWQLLLTQGFMYSIGGSLAYYATFTFLSEWFVQRRGFANGVCFAGTALGGVLYPFALEALLSKYGSATTLRVLSVLTAALLGASMPWLRPRIPVGKGSRSKAKNDPASNEATRRRRMSLWRNTNLWVFMFANIAQAFGFFVPTLYLPTFATSIGLSNKIGSATLACVNASSVFARVYLGILSDRISPHVIGAITLAASAFSVFILWGVTSTSLAPLLIFSLVLGVACGGWTSLYAAVIRNAARDDPNLCTTLFGLISFTRGLGSILTAPISSLLLAHPLHHVKASVGFGVEGGKYGGLVIFAGMSLVVAATSELFILL</sequence>
<feature type="transmembrane region" description="Helical" evidence="4">
    <location>
        <begin position="512"/>
        <end position="534"/>
    </location>
</feature>
<dbReference type="PROSITE" id="PS50850">
    <property type="entry name" value="MFS"/>
    <property type="match status" value="1"/>
</dbReference>
<dbReference type="AlphaFoldDB" id="A0A2X0M1H6"/>
<feature type="compositionally biased region" description="Polar residues" evidence="3">
    <location>
        <begin position="81"/>
        <end position="100"/>
    </location>
</feature>
<feature type="region of interest" description="Disordered" evidence="3">
    <location>
        <begin position="1"/>
        <end position="68"/>
    </location>
</feature>
<proteinExistence type="inferred from homology"/>
<evidence type="ECO:0000259" key="5">
    <source>
        <dbReference type="PROSITE" id="PS50850"/>
    </source>
</evidence>
<dbReference type="InterPro" id="IPR020846">
    <property type="entry name" value="MFS_dom"/>
</dbReference>
<keyword evidence="4" id="KW-0812">Transmembrane</keyword>
<feature type="transmembrane region" description="Helical" evidence="4">
    <location>
        <begin position="340"/>
        <end position="364"/>
    </location>
</feature>
<dbReference type="SUPFAM" id="SSF103473">
    <property type="entry name" value="MFS general substrate transporter"/>
    <property type="match status" value="1"/>
</dbReference>
<feature type="domain" description="Major facilitator superfamily (MFS) profile" evidence="5">
    <location>
        <begin position="341"/>
        <end position="535"/>
    </location>
</feature>
<dbReference type="Pfam" id="PF07690">
    <property type="entry name" value="MFS_1"/>
    <property type="match status" value="1"/>
</dbReference>
<evidence type="ECO:0000313" key="6">
    <source>
        <dbReference type="EMBL" id="SGY29324.1"/>
    </source>
</evidence>
<dbReference type="InterPro" id="IPR050327">
    <property type="entry name" value="Proton-linked_MCT"/>
</dbReference>
<feature type="compositionally biased region" description="Polar residues" evidence="3">
    <location>
        <begin position="15"/>
        <end position="24"/>
    </location>
</feature>
<name>A0A2X0M1H6_9BASI</name>
<feature type="transmembrane region" description="Helical" evidence="4">
    <location>
        <begin position="376"/>
        <end position="395"/>
    </location>
</feature>
<dbReference type="Gene3D" id="1.20.1250.20">
    <property type="entry name" value="MFS general substrate transporter like domains"/>
    <property type="match status" value="1"/>
</dbReference>
<evidence type="ECO:0000256" key="4">
    <source>
        <dbReference type="SAM" id="Phobius"/>
    </source>
</evidence>
<feature type="compositionally biased region" description="Basic and acidic residues" evidence="3">
    <location>
        <begin position="1"/>
        <end position="12"/>
    </location>
</feature>
<feature type="transmembrane region" description="Helical" evidence="4">
    <location>
        <begin position="196"/>
        <end position="215"/>
    </location>
</feature>
<feature type="transmembrane region" description="Helical" evidence="4">
    <location>
        <begin position="407"/>
        <end position="425"/>
    </location>
</feature>
<dbReference type="GO" id="GO:0022857">
    <property type="term" value="F:transmembrane transporter activity"/>
    <property type="evidence" value="ECO:0007669"/>
    <property type="project" value="InterPro"/>
</dbReference>
<comment type="subcellular location">
    <subcellularLocation>
        <location evidence="1">Membrane</location>
        <topology evidence="1">Multi-pass membrane protein</topology>
    </subcellularLocation>
</comment>
<dbReference type="PANTHER" id="PTHR11360">
    <property type="entry name" value="MONOCARBOXYLATE TRANSPORTER"/>
    <property type="match status" value="1"/>
</dbReference>
<dbReference type="EMBL" id="FQNC01000041">
    <property type="protein sequence ID" value="SGY29324.1"/>
    <property type="molecule type" value="Genomic_DNA"/>
</dbReference>
<accession>A0A2X0M1H6</accession>
<evidence type="ECO:0000256" key="3">
    <source>
        <dbReference type="SAM" id="MobiDB-lite"/>
    </source>
</evidence>
<keyword evidence="4" id="KW-1133">Transmembrane helix</keyword>
<feature type="transmembrane region" description="Helical" evidence="4">
    <location>
        <begin position="227"/>
        <end position="247"/>
    </location>
</feature>
<evidence type="ECO:0000313" key="7">
    <source>
        <dbReference type="Proteomes" id="UP000249464"/>
    </source>
</evidence>
<dbReference type="InterPro" id="IPR011701">
    <property type="entry name" value="MFS"/>
</dbReference>